<dbReference type="InterPro" id="IPR020449">
    <property type="entry name" value="Tscrpt_reg_AraC-type_HTH"/>
</dbReference>
<dbReference type="InterPro" id="IPR018060">
    <property type="entry name" value="HTH_AraC"/>
</dbReference>
<keyword evidence="2" id="KW-0238">DNA-binding</keyword>
<gene>
    <name evidence="5" type="ORF">F3B90_08055</name>
</gene>
<reference evidence="5 6" key="1">
    <citation type="journal article" date="2019" name="Nat. Med.">
        <title>A library of human gut bacterial isolates paired with longitudinal multiomics data enables mechanistic microbiome research.</title>
        <authorList>
            <person name="Poyet M."/>
            <person name="Groussin M."/>
            <person name="Gibbons S.M."/>
            <person name="Avila-Pacheco J."/>
            <person name="Jiang X."/>
            <person name="Kearney S.M."/>
            <person name="Perrotta A.R."/>
            <person name="Berdy B."/>
            <person name="Zhao S."/>
            <person name="Lieberman T.D."/>
            <person name="Swanson P.K."/>
            <person name="Smith M."/>
            <person name="Roesemann S."/>
            <person name="Alexander J.E."/>
            <person name="Rich S.A."/>
            <person name="Livny J."/>
            <person name="Vlamakis H."/>
            <person name="Clish C."/>
            <person name="Bullock K."/>
            <person name="Deik A."/>
            <person name="Scott J."/>
            <person name="Pierce K.A."/>
            <person name="Xavier R.J."/>
            <person name="Alm E.J."/>
        </authorList>
    </citation>
    <scope>NUCLEOTIDE SEQUENCE [LARGE SCALE GENOMIC DNA]</scope>
    <source>
        <strain evidence="5 6">BIOML-A15</strain>
    </source>
</reference>
<evidence type="ECO:0000259" key="4">
    <source>
        <dbReference type="PROSITE" id="PS01124"/>
    </source>
</evidence>
<dbReference type="GO" id="GO:0003700">
    <property type="term" value="F:DNA-binding transcription factor activity"/>
    <property type="evidence" value="ECO:0007669"/>
    <property type="project" value="InterPro"/>
</dbReference>
<dbReference type="PROSITE" id="PS01124">
    <property type="entry name" value="HTH_ARAC_FAMILY_2"/>
    <property type="match status" value="1"/>
</dbReference>
<dbReference type="EMBL" id="VWFP01000006">
    <property type="protein sequence ID" value="KAA4628410.1"/>
    <property type="molecule type" value="Genomic_DNA"/>
</dbReference>
<dbReference type="Gene3D" id="1.10.10.60">
    <property type="entry name" value="Homeodomain-like"/>
    <property type="match status" value="1"/>
</dbReference>
<evidence type="ECO:0000256" key="2">
    <source>
        <dbReference type="ARBA" id="ARBA00023125"/>
    </source>
</evidence>
<dbReference type="SUPFAM" id="SSF46689">
    <property type="entry name" value="Homeodomain-like"/>
    <property type="match status" value="1"/>
</dbReference>
<dbReference type="SMART" id="SM00342">
    <property type="entry name" value="HTH_ARAC"/>
    <property type="match status" value="1"/>
</dbReference>
<keyword evidence="1" id="KW-0805">Transcription regulation</keyword>
<protein>
    <submittedName>
        <fullName evidence="5">AraC family transcriptional regulator</fullName>
    </submittedName>
</protein>
<dbReference type="GO" id="GO:0043565">
    <property type="term" value="F:sequence-specific DNA binding"/>
    <property type="evidence" value="ECO:0007669"/>
    <property type="project" value="InterPro"/>
</dbReference>
<dbReference type="InterPro" id="IPR009057">
    <property type="entry name" value="Homeodomain-like_sf"/>
</dbReference>
<dbReference type="AlphaFoldDB" id="A0A7J4Y0V3"/>
<sequence length="300" mass="35073">MEDVKIVNHIQEYDDMIGAETLHPLVNVVNFSKLPPIRNYKMYRLFGYYAVYLKGGQSAKLHYGRGMYQYKEGALVFFAPGQVGGAEDDGEYHQMTGYVLMFHPDLLKGTALSQIMQQYSYFSYDINEALFPTEEERNILICFFEHIEKELRNRDECSVSIIIDYIKLILDYCVRFYDRQFSTRQVQNKDVLVRFEQIINNYFHSGDAIEKGVLTVQFCADKLCLSTNYFNDLIRKTTGVSALKLIHRQMLDISKEKLLGTNKRVNEIACELGFQQSQNFSNWFKKMTGCTPNEYRHVKY</sequence>
<feature type="domain" description="HTH araC/xylS-type" evidence="4">
    <location>
        <begin position="193"/>
        <end position="298"/>
    </location>
</feature>
<dbReference type="PANTHER" id="PTHR43280">
    <property type="entry name" value="ARAC-FAMILY TRANSCRIPTIONAL REGULATOR"/>
    <property type="match status" value="1"/>
</dbReference>
<evidence type="ECO:0000256" key="1">
    <source>
        <dbReference type="ARBA" id="ARBA00023015"/>
    </source>
</evidence>
<dbReference type="Proteomes" id="UP000424805">
    <property type="component" value="Unassembled WGS sequence"/>
</dbReference>
<name>A0A7J4Y0V3_BACOV</name>
<dbReference type="PRINTS" id="PR00032">
    <property type="entry name" value="HTHARAC"/>
</dbReference>
<organism evidence="5 6">
    <name type="scientific">Bacteroides ovatus</name>
    <dbReference type="NCBI Taxonomy" id="28116"/>
    <lineage>
        <taxon>Bacteria</taxon>
        <taxon>Pseudomonadati</taxon>
        <taxon>Bacteroidota</taxon>
        <taxon>Bacteroidia</taxon>
        <taxon>Bacteroidales</taxon>
        <taxon>Bacteroidaceae</taxon>
        <taxon>Bacteroides</taxon>
    </lineage>
</organism>
<accession>A0A7J4Y0V3</accession>
<proteinExistence type="predicted"/>
<evidence type="ECO:0000313" key="6">
    <source>
        <dbReference type="Proteomes" id="UP000424805"/>
    </source>
</evidence>
<keyword evidence="3" id="KW-0804">Transcription</keyword>
<comment type="caution">
    <text evidence="5">The sequence shown here is derived from an EMBL/GenBank/DDBJ whole genome shotgun (WGS) entry which is preliminary data.</text>
</comment>
<evidence type="ECO:0000313" key="5">
    <source>
        <dbReference type="EMBL" id="KAA4628410.1"/>
    </source>
</evidence>
<dbReference type="PANTHER" id="PTHR43280:SF32">
    <property type="entry name" value="TRANSCRIPTIONAL REGULATORY PROTEIN"/>
    <property type="match status" value="1"/>
</dbReference>
<dbReference type="Pfam" id="PF12833">
    <property type="entry name" value="HTH_18"/>
    <property type="match status" value="1"/>
</dbReference>
<evidence type="ECO:0000256" key="3">
    <source>
        <dbReference type="ARBA" id="ARBA00023163"/>
    </source>
</evidence>